<evidence type="ECO:0000256" key="13">
    <source>
        <dbReference type="ARBA" id="ARBA00023157"/>
    </source>
</evidence>
<dbReference type="AlphaFoldDB" id="A0A9Q0XQY3"/>
<evidence type="ECO:0000313" key="23">
    <source>
        <dbReference type="EMBL" id="KAJ7324408.1"/>
    </source>
</evidence>
<dbReference type="InterPro" id="IPR018195">
    <property type="entry name" value="Transferrin_Fe_BS"/>
</dbReference>
<evidence type="ECO:0000256" key="12">
    <source>
        <dbReference type="ARBA" id="ARBA00023136"/>
    </source>
</evidence>
<dbReference type="PANTHER" id="PTHR11485">
    <property type="entry name" value="TRANSFERRIN"/>
    <property type="match status" value="1"/>
</dbReference>
<keyword evidence="5" id="KW-0336">GPI-anchor</keyword>
<comment type="caution">
    <text evidence="23">The sequence shown here is derived from an EMBL/GenBank/DDBJ whole genome shotgun (WGS) entry which is preliminary data.</text>
</comment>
<evidence type="ECO:0000313" key="24">
    <source>
        <dbReference type="Proteomes" id="UP001142489"/>
    </source>
</evidence>
<evidence type="ECO:0000256" key="17">
    <source>
        <dbReference type="ARBA" id="ARBA00072985"/>
    </source>
</evidence>
<evidence type="ECO:0000256" key="8">
    <source>
        <dbReference type="ARBA" id="ARBA00022737"/>
    </source>
</evidence>
<name>A0A9Q0XQY3_9SAUR</name>
<keyword evidence="14" id="KW-0325">Glycoprotein</keyword>
<dbReference type="PRINTS" id="PR00422">
    <property type="entry name" value="TRANSFERRIN"/>
</dbReference>
<keyword evidence="2" id="KW-0813">Transport</keyword>
<feature type="binding site" evidence="19">
    <location>
        <position position="159"/>
    </location>
    <ligand>
        <name>Fe(3+)</name>
        <dbReference type="ChEBI" id="CHEBI:29034"/>
        <label>1</label>
    </ligand>
</feature>
<feature type="disulfide bond" evidence="20">
    <location>
        <begin position="224"/>
        <end position="241"/>
    </location>
</feature>
<dbReference type="GO" id="GO:0005615">
    <property type="term" value="C:extracellular space"/>
    <property type="evidence" value="ECO:0007669"/>
    <property type="project" value="InterPro"/>
</dbReference>
<dbReference type="SUPFAM" id="SSF53850">
    <property type="entry name" value="Periplasmic binding protein-like II"/>
    <property type="match status" value="2"/>
</dbReference>
<feature type="disulfide bond" evidence="20">
    <location>
        <begin position="570"/>
        <end position="587"/>
    </location>
</feature>
<feature type="binding site" evidence="18">
    <location>
        <position position="184"/>
    </location>
    <ligand>
        <name>hydrogencarbonate</name>
        <dbReference type="ChEBI" id="CHEBI:17544"/>
        <label>1</label>
    </ligand>
</feature>
<feature type="binding site" evidence="19">
    <location>
        <position position="262"/>
    </location>
    <ligand>
        <name>Fe(3+)</name>
        <dbReference type="ChEBI" id="CHEBI:29034"/>
        <label>1</label>
    </ligand>
</feature>
<evidence type="ECO:0000256" key="4">
    <source>
        <dbReference type="ARBA" id="ARBA00022496"/>
    </source>
</evidence>
<keyword evidence="8" id="KW-0677">Repeat</keyword>
<evidence type="ECO:0000256" key="2">
    <source>
        <dbReference type="ARBA" id="ARBA00022448"/>
    </source>
</evidence>
<feature type="binding site" evidence="19">
    <location>
        <position position="608"/>
    </location>
    <ligand>
        <name>Fe(3+)</name>
        <dbReference type="ChEBI" id="CHEBI:29034"/>
        <label>2</label>
    </ligand>
</feature>
<evidence type="ECO:0000259" key="22">
    <source>
        <dbReference type="PROSITE" id="PS51408"/>
    </source>
</evidence>
<dbReference type="GO" id="GO:0006826">
    <property type="term" value="P:iron ion transport"/>
    <property type="evidence" value="ECO:0007669"/>
    <property type="project" value="UniProtKB-KW"/>
</dbReference>
<feature type="disulfide bond" evidence="20">
    <location>
        <begin position="88"/>
        <end position="106"/>
    </location>
</feature>
<keyword evidence="9" id="KW-0862">Zinc</keyword>
<dbReference type="PROSITE" id="PS00206">
    <property type="entry name" value="TRANSFERRIN_LIKE_2"/>
    <property type="match status" value="2"/>
</dbReference>
<feature type="binding site" evidence="19">
    <location>
        <position position="503"/>
    </location>
    <ligand>
        <name>Fe(3+)</name>
        <dbReference type="ChEBI" id="CHEBI:29034"/>
        <label>1</label>
    </ligand>
</feature>
<protein>
    <recommendedName>
        <fullName evidence="17">Melanotransferrin</fullName>
    </recommendedName>
</protein>
<keyword evidence="10 19" id="KW-0408">Iron</keyword>
<comment type="subcellular location">
    <subcellularLocation>
        <location evidence="1">Cell membrane</location>
        <topology evidence="1">Lipid-anchor</topology>
        <topology evidence="1">GPI-anchor</topology>
    </subcellularLocation>
</comment>
<comment type="function">
    <text evidence="16">Involved in iron cellular uptake. Seems to be internalized and then recycled back to the cell membrane. Binds a single atom of iron per subunit. Could also bind zinc.</text>
</comment>
<keyword evidence="4" id="KW-0410">Iron transport</keyword>
<feature type="disulfide bond" evidence="20">
    <location>
        <begin position="655"/>
        <end position="669"/>
    </location>
</feature>
<accession>A0A9Q0XQY3</accession>
<evidence type="ECO:0000256" key="6">
    <source>
        <dbReference type="ARBA" id="ARBA00022723"/>
    </source>
</evidence>
<keyword evidence="15" id="KW-0449">Lipoprotein</keyword>
<evidence type="ECO:0000256" key="16">
    <source>
        <dbReference type="ARBA" id="ARBA00054140"/>
    </source>
</evidence>
<feature type="binding site" evidence="18">
    <location>
        <position position="191"/>
    </location>
    <ligand>
        <name>hydrogencarbonate</name>
        <dbReference type="ChEBI" id="CHEBI:17544"/>
        <label>1</label>
    </ligand>
</feature>
<dbReference type="PROSITE" id="PS51408">
    <property type="entry name" value="TRANSFERRIN_LIKE_4"/>
    <property type="match status" value="2"/>
</dbReference>
<feature type="binding site" evidence="19">
    <location>
        <position position="130"/>
    </location>
    <ligand>
        <name>Fe(3+)</name>
        <dbReference type="ChEBI" id="CHEBI:29034"/>
        <label>1</label>
    </ligand>
</feature>
<dbReference type="PROSITE" id="PS00205">
    <property type="entry name" value="TRANSFERRIN_LIKE_1"/>
    <property type="match status" value="1"/>
</dbReference>
<feature type="disulfide bond" evidence="20">
    <location>
        <begin position="431"/>
        <end position="449"/>
    </location>
</feature>
<dbReference type="Proteomes" id="UP001142489">
    <property type="component" value="Unassembled WGS sequence"/>
</dbReference>
<evidence type="ECO:0000256" key="18">
    <source>
        <dbReference type="PIRSR" id="PIRSR002549-2"/>
    </source>
</evidence>
<dbReference type="GO" id="GO:0005769">
    <property type="term" value="C:early endosome"/>
    <property type="evidence" value="ECO:0007669"/>
    <property type="project" value="TreeGrafter"/>
</dbReference>
<feature type="disulfide bond" evidence="20">
    <location>
        <begin position="584"/>
        <end position="597"/>
    </location>
</feature>
<dbReference type="Pfam" id="PF00405">
    <property type="entry name" value="Transferrin"/>
    <property type="match status" value="2"/>
</dbReference>
<gene>
    <name evidence="23" type="ORF">JRQ81_017428</name>
</gene>
<evidence type="ECO:0000256" key="9">
    <source>
        <dbReference type="ARBA" id="ARBA00022833"/>
    </source>
</evidence>
<proteinExistence type="predicted"/>
<keyword evidence="24" id="KW-1185">Reference proteome</keyword>
<dbReference type="Gene3D" id="3.40.190.10">
    <property type="entry name" value="Periplasmic binding protein-like II"/>
    <property type="match status" value="4"/>
</dbReference>
<dbReference type="PANTHER" id="PTHR11485:SF21">
    <property type="entry name" value="MELANOTRANSFERRIN"/>
    <property type="match status" value="1"/>
</dbReference>
<keyword evidence="11" id="KW-0406">Ion transport</keyword>
<feature type="region of interest" description="Disordered" evidence="21">
    <location>
        <begin position="1"/>
        <end position="44"/>
    </location>
</feature>
<feature type="disulfide bond" evidence="20">
    <location>
        <begin position="421"/>
        <end position="458"/>
    </location>
</feature>
<feature type="binding site" evidence="18">
    <location>
        <position position="537"/>
    </location>
    <ligand>
        <name>hydrogencarbonate</name>
        <dbReference type="ChEBI" id="CHEBI:17544"/>
        <label>1</label>
    </ligand>
</feature>
<evidence type="ECO:0000256" key="1">
    <source>
        <dbReference type="ARBA" id="ARBA00004609"/>
    </source>
</evidence>
<feature type="domain" description="Transferrin-like" evidence="22">
    <location>
        <begin position="75"/>
        <end position="409"/>
    </location>
</feature>
<keyword evidence="13 20" id="KW-1015">Disulfide bond</keyword>
<keyword evidence="12" id="KW-0472">Membrane</keyword>
<reference evidence="23" key="1">
    <citation type="journal article" date="2023" name="DNA Res.">
        <title>Chromosome-level genome assembly of Phrynocephalus forsythii using third-generation DNA sequencing and Hi-C analysis.</title>
        <authorList>
            <person name="Qi Y."/>
            <person name="Zhao W."/>
            <person name="Zhao Y."/>
            <person name="Niu C."/>
            <person name="Cao S."/>
            <person name="Zhang Y."/>
        </authorList>
    </citation>
    <scope>NUCLEOTIDE SEQUENCE</scope>
    <source>
        <tissue evidence="23">Muscle</tissue>
    </source>
</reference>
<evidence type="ECO:0000256" key="3">
    <source>
        <dbReference type="ARBA" id="ARBA00022475"/>
    </source>
</evidence>
<feature type="disulfide bond" evidence="20">
    <location>
        <begin position="78"/>
        <end position="115"/>
    </location>
</feature>
<evidence type="ECO:0000256" key="19">
    <source>
        <dbReference type="PIRSR" id="PIRSR002549-3"/>
    </source>
</evidence>
<feature type="domain" description="Transferrin-like" evidence="22">
    <location>
        <begin position="418"/>
        <end position="757"/>
    </location>
</feature>
<feature type="binding site" evidence="19">
    <location>
        <position position="331"/>
    </location>
    <ligand>
        <name>Fe(3+)</name>
        <dbReference type="ChEBI" id="CHEBI:29034"/>
        <label>1</label>
    </ligand>
</feature>
<dbReference type="GO" id="GO:0005886">
    <property type="term" value="C:plasma membrane"/>
    <property type="evidence" value="ECO:0007669"/>
    <property type="project" value="UniProtKB-SubCell"/>
</dbReference>
<evidence type="ECO:0000256" key="15">
    <source>
        <dbReference type="ARBA" id="ARBA00023288"/>
    </source>
</evidence>
<sequence length="786" mass="85028">MIRLPFPSKEEEQAGRQAGVASGVHRETHLEGGGGGGPSREPLSPSCPLSAMEKKLAWLCALLLCCRPAFPVDLLRWCTISEQELAKCSDMSKAFSKANLLPDVACVRGGSAFSCLSMINASVADVAAVDGGLVYQAGKDYHLKPVVGEAYGQELGTSYYAVAVVKANSNLTINSLRGAKTCHTALNRTAGWNVPIGFLLDSGRMPAVGCQVAQAAGEFFKSSCVPGAGGAGYPASLCQLCRGNATGQGRCEPSPQEDYYDYLGAFRCLVEGAGEVAFVKHSTVAEATEGPAAPSWGQGLQLQSFQLLCRDGSKAAVTAWRACHLARVPAHAVVARADMDGAFVFRLLDQGQQRFGGEDSTFQMFDSTAYGGKNLLFKDATTELVPIVEQTYEAWLGEEYLHAMRGLDCDPTRLPEFLRWCVLSPEEIWKCTTMAVAFKAKMLKPEIQCVSAKSQKECMEEIQKKHIDAVTLAGEDIYTAGMAHGLVPAAGERYAEGDTTSTYYAVAVVRRSILDAFNIYDLRGKRSCHTGYGRRDGWTLPVGLLIRKGLIQPQRCSILKAVSAFFSASCVPTAQREDYPANLCQQCVGDDRGDHKCQASRQERYFGYTGAFRCLAENHGDVAFVKHTSVFENTDGRNGESWASQLRSADFQLLCPNGARAEVGQFAQCHWGQVPPRAIMVHPDTNALAVYGLLDKAQDYFGDDSNSEFSMFNSTQFNGKDLIFKDSSTGIVAAGERTTSTSWLGPEFLEAMEGWSSAQCSQAATRSVNISLLLMTSLVFASFHSS</sequence>
<dbReference type="OrthoDB" id="9981115at2759"/>
<dbReference type="SMART" id="SM00094">
    <property type="entry name" value="TR_FER"/>
    <property type="match status" value="2"/>
</dbReference>
<keyword evidence="7" id="KW-0732">Signal</keyword>
<feature type="disulfide bond" evidence="20">
    <location>
        <begin position="556"/>
        <end position="760"/>
    </location>
</feature>
<dbReference type="EMBL" id="JAPFRF010000008">
    <property type="protein sequence ID" value="KAJ7324408.1"/>
    <property type="molecule type" value="Genomic_DNA"/>
</dbReference>
<dbReference type="GO" id="GO:0098552">
    <property type="term" value="C:side of membrane"/>
    <property type="evidence" value="ECO:0007669"/>
    <property type="project" value="UniProtKB-KW"/>
</dbReference>
<dbReference type="CDD" id="cd13529">
    <property type="entry name" value="PBP2_transferrin"/>
    <property type="match status" value="2"/>
</dbReference>
<feature type="disulfide bond" evidence="20">
    <location>
        <begin position="182"/>
        <end position="268"/>
    </location>
</feature>
<evidence type="ECO:0000256" key="11">
    <source>
        <dbReference type="ARBA" id="ARBA00023065"/>
    </source>
</evidence>
<evidence type="ECO:0000256" key="20">
    <source>
        <dbReference type="PIRSR" id="PIRSR002549-4"/>
    </source>
</evidence>
<dbReference type="GO" id="GO:0055037">
    <property type="term" value="C:recycling endosome"/>
    <property type="evidence" value="ECO:0007669"/>
    <property type="project" value="TreeGrafter"/>
</dbReference>
<evidence type="ECO:0000256" key="10">
    <source>
        <dbReference type="ARBA" id="ARBA00023004"/>
    </source>
</evidence>
<dbReference type="GO" id="GO:0046872">
    <property type="term" value="F:metal ion binding"/>
    <property type="evidence" value="ECO:0007669"/>
    <property type="project" value="UniProtKB-KW"/>
</dbReference>
<evidence type="ECO:0000256" key="7">
    <source>
        <dbReference type="ARBA" id="ARBA00022729"/>
    </source>
</evidence>
<feature type="binding site" evidence="18">
    <location>
        <position position="190"/>
    </location>
    <ligand>
        <name>hydrogencarbonate</name>
        <dbReference type="ChEBI" id="CHEBI:17544"/>
        <label>1</label>
    </ligand>
</feature>
<feature type="binding site" evidence="18">
    <location>
        <position position="534"/>
    </location>
    <ligand>
        <name>hydrogencarbonate</name>
        <dbReference type="ChEBI" id="CHEBI:17544"/>
        <label>1</label>
    </ligand>
</feature>
<evidence type="ECO:0000256" key="21">
    <source>
        <dbReference type="SAM" id="MobiDB-lite"/>
    </source>
</evidence>
<feature type="disulfide bond" evidence="20">
    <location>
        <begin position="309"/>
        <end position="323"/>
    </location>
</feature>
<organism evidence="23 24">
    <name type="scientific">Phrynocephalus forsythii</name>
    <dbReference type="NCBI Taxonomy" id="171643"/>
    <lineage>
        <taxon>Eukaryota</taxon>
        <taxon>Metazoa</taxon>
        <taxon>Chordata</taxon>
        <taxon>Craniata</taxon>
        <taxon>Vertebrata</taxon>
        <taxon>Euteleostomi</taxon>
        <taxon>Lepidosauria</taxon>
        <taxon>Squamata</taxon>
        <taxon>Bifurcata</taxon>
        <taxon>Unidentata</taxon>
        <taxon>Episquamata</taxon>
        <taxon>Toxicofera</taxon>
        <taxon>Iguania</taxon>
        <taxon>Acrodonta</taxon>
        <taxon>Agamidae</taxon>
        <taxon>Agaminae</taxon>
        <taxon>Phrynocephalus</taxon>
    </lineage>
</organism>
<feature type="disulfide bond" evidence="20">
    <location>
        <begin position="238"/>
        <end position="251"/>
    </location>
</feature>
<evidence type="ECO:0000256" key="14">
    <source>
        <dbReference type="ARBA" id="ARBA00023180"/>
    </source>
</evidence>
<keyword evidence="6 19" id="KW-0479">Metal-binding</keyword>
<feature type="binding site" evidence="18">
    <location>
        <position position="188"/>
    </location>
    <ligand>
        <name>hydrogencarbonate</name>
        <dbReference type="ChEBI" id="CHEBI:17544"/>
        <label>1</label>
    </ligand>
</feature>
<dbReference type="InterPro" id="IPR016357">
    <property type="entry name" value="Transferrin"/>
</dbReference>
<evidence type="ECO:0000256" key="5">
    <source>
        <dbReference type="ARBA" id="ARBA00022622"/>
    </source>
</evidence>
<dbReference type="InterPro" id="IPR001156">
    <property type="entry name" value="Transferrin-like_dom"/>
</dbReference>
<feature type="binding site" evidence="18">
    <location>
        <position position="530"/>
    </location>
    <ligand>
        <name>hydrogencarbonate</name>
        <dbReference type="ChEBI" id="CHEBI:17544"/>
        <label>1</label>
    </ligand>
</feature>
<keyword evidence="3" id="KW-1003">Cell membrane</keyword>
<dbReference type="FunFam" id="3.40.190.10:FF:000108">
    <property type="entry name" value="melanotransferrin"/>
    <property type="match status" value="2"/>
</dbReference>
<dbReference type="PIRSF" id="PIRSF002549">
    <property type="entry name" value="Transferrin"/>
    <property type="match status" value="1"/>
</dbReference>
<feature type="disulfide bond" evidence="20">
    <location>
        <begin position="528"/>
        <end position="614"/>
    </location>
</feature>